<dbReference type="Gene3D" id="3.90.550.10">
    <property type="entry name" value="Spore Coat Polysaccharide Biosynthesis Protein SpsA, Chain A"/>
    <property type="match status" value="1"/>
</dbReference>
<dbReference type="GO" id="GO:0016740">
    <property type="term" value="F:transferase activity"/>
    <property type="evidence" value="ECO:0007669"/>
    <property type="project" value="UniProtKB-KW"/>
</dbReference>
<name>A0A4Q2UWE1_9BACT</name>
<dbReference type="PANTHER" id="PTHR43685:SF14">
    <property type="entry name" value="GLYCOSYLTRANSFERASE 2-LIKE DOMAIN-CONTAINING PROTEIN"/>
    <property type="match status" value="1"/>
</dbReference>
<dbReference type="InterPro" id="IPR050834">
    <property type="entry name" value="Glycosyltransf_2"/>
</dbReference>
<dbReference type="PANTHER" id="PTHR43685">
    <property type="entry name" value="GLYCOSYLTRANSFERASE"/>
    <property type="match status" value="1"/>
</dbReference>
<feature type="domain" description="Glycosyltransferase 2-like" evidence="2">
    <location>
        <begin position="30"/>
        <end position="180"/>
    </location>
</feature>
<protein>
    <submittedName>
        <fullName evidence="3">Glycosyltransferase</fullName>
    </submittedName>
</protein>
<gene>
    <name evidence="3" type="ORF">EQG79_02920</name>
</gene>
<dbReference type="InterPro" id="IPR029044">
    <property type="entry name" value="Nucleotide-diphossugar_trans"/>
</dbReference>
<keyword evidence="4" id="KW-1185">Reference proteome</keyword>
<dbReference type="InterPro" id="IPR001173">
    <property type="entry name" value="Glyco_trans_2-like"/>
</dbReference>
<dbReference type="Pfam" id="PF00535">
    <property type="entry name" value="Glycos_transf_2"/>
    <property type="match status" value="1"/>
</dbReference>
<keyword evidence="3" id="KW-0808">Transferase</keyword>
<dbReference type="Proteomes" id="UP000290407">
    <property type="component" value="Unassembled WGS sequence"/>
</dbReference>
<organism evidence="3 4">
    <name type="scientific">Spirosoma sordidisoli</name>
    <dbReference type="NCBI Taxonomy" id="2502893"/>
    <lineage>
        <taxon>Bacteria</taxon>
        <taxon>Pseudomonadati</taxon>
        <taxon>Bacteroidota</taxon>
        <taxon>Cytophagia</taxon>
        <taxon>Cytophagales</taxon>
        <taxon>Cytophagaceae</taxon>
        <taxon>Spirosoma</taxon>
    </lineage>
</organism>
<evidence type="ECO:0000259" key="2">
    <source>
        <dbReference type="Pfam" id="PF00535"/>
    </source>
</evidence>
<reference evidence="3 4" key="1">
    <citation type="submission" date="2019-01" db="EMBL/GenBank/DDBJ databases">
        <title>Spirosoma flava sp. nov., a propanil-degrading bacterium isolated from herbicide-contaminated soil.</title>
        <authorList>
            <person name="Zhang L."/>
            <person name="Jiang J.-D."/>
        </authorList>
    </citation>
    <scope>NUCLEOTIDE SEQUENCE [LARGE SCALE GENOMIC DNA]</scope>
    <source>
        <strain evidence="3 4">TY50</strain>
    </source>
</reference>
<sequence>MKPASTGVLPDTPTDRPLFDSPPSSSLKISVVVPVRNEAHHLTDTLDALRNQQNASGQAINPIIFEVLLLANNCTDCSYDVARRYQQQHPDFPLLIEQITLPPARANIGTVRRLLMDAACRRLTTVGNSNGIIASTDGDTVVDSQWIYYTLCEIENGSDAVGGRILTRPDGSAVRLFHLRDVMYRTLVAQVEARLDPHPHDPWPRHFQHFGASIAVTCRMYRQAGGLPEKPFLEDEAFYRAMLRTDAKVRKSPNVRVFTSTRTQGQVEIGFSEQLRYWATMGLSGQRQLAEPAEAVITRIRHRHRLRRCWLRRAQNSQPDCLVSIAQGLLIDPTWLATEFAIAPYFGQLWEKVDEKMAAGRWAAHWQPVPITTAIQTLRAFLQT</sequence>
<accession>A0A4Q2UWE1</accession>
<dbReference type="SUPFAM" id="SSF53448">
    <property type="entry name" value="Nucleotide-diphospho-sugar transferases"/>
    <property type="match status" value="1"/>
</dbReference>
<proteinExistence type="predicted"/>
<evidence type="ECO:0000256" key="1">
    <source>
        <dbReference type="SAM" id="MobiDB-lite"/>
    </source>
</evidence>
<evidence type="ECO:0000313" key="4">
    <source>
        <dbReference type="Proteomes" id="UP000290407"/>
    </source>
</evidence>
<feature type="region of interest" description="Disordered" evidence="1">
    <location>
        <begin position="1"/>
        <end position="22"/>
    </location>
</feature>
<dbReference type="EMBL" id="SBLB01000001">
    <property type="protein sequence ID" value="RYC72180.1"/>
    <property type="molecule type" value="Genomic_DNA"/>
</dbReference>
<evidence type="ECO:0000313" key="3">
    <source>
        <dbReference type="EMBL" id="RYC72180.1"/>
    </source>
</evidence>
<comment type="caution">
    <text evidence="3">The sequence shown here is derived from an EMBL/GenBank/DDBJ whole genome shotgun (WGS) entry which is preliminary data.</text>
</comment>
<dbReference type="AlphaFoldDB" id="A0A4Q2UWE1"/>